<dbReference type="PANTHER" id="PTHR21689:SF2">
    <property type="entry name" value="PROTEIN LIN-9 HOMOLOG"/>
    <property type="match status" value="1"/>
</dbReference>
<dbReference type="PANTHER" id="PTHR21689">
    <property type="entry name" value="LIN-9"/>
    <property type="match status" value="1"/>
</dbReference>
<dbReference type="InterPro" id="IPR045831">
    <property type="entry name" value="LIN9_C"/>
</dbReference>
<dbReference type="GO" id="GO:0006357">
    <property type="term" value="P:regulation of transcription by RNA polymerase II"/>
    <property type="evidence" value="ECO:0007669"/>
    <property type="project" value="TreeGrafter"/>
</dbReference>
<dbReference type="Proteomes" id="UP000887565">
    <property type="component" value="Unplaced"/>
</dbReference>
<feature type="domain" description="LIN-9 C-terminal" evidence="2">
    <location>
        <begin position="25"/>
        <end position="250"/>
    </location>
</feature>
<dbReference type="Pfam" id="PF19438">
    <property type="entry name" value="LIN9_C"/>
    <property type="match status" value="1"/>
</dbReference>
<evidence type="ECO:0000256" key="1">
    <source>
        <dbReference type="SAM" id="Coils"/>
    </source>
</evidence>
<dbReference type="GO" id="GO:0051726">
    <property type="term" value="P:regulation of cell cycle"/>
    <property type="evidence" value="ECO:0007669"/>
    <property type="project" value="TreeGrafter"/>
</dbReference>
<sequence length="314" mass="35834">MGDRCNSGLTFGTPSKYHISLSSASDANSLSNDPLLPRPASSLALEEKCGYYPLKSIINIAKLSKLIEYKRCLLVQLQQMNSEAERIHLYAENYVHEFQHQYAKIIIDLDQINKRIDAAKTEVEDFANKLVPHLSDPLVTFKAEELKNCCDQTAGQIMQKCCSDNLRVRSGTTNELIVMLTSLLLQVRSLGQSQQQQQQHHLNRRSAPPNQYDLRTLRERIERVKRQIDPRLVRDFEDHIIINENKFTLTIIMTNNDNHGITTKIKTQLKIYRPGLRGYSGQVSGIHDFEKMTVLPFDNNYFSTGSLDKAAIGR</sequence>
<dbReference type="AlphaFoldDB" id="A0A915HKV9"/>
<dbReference type="GO" id="GO:0017053">
    <property type="term" value="C:transcription repressor complex"/>
    <property type="evidence" value="ECO:0007669"/>
    <property type="project" value="InterPro"/>
</dbReference>
<dbReference type="InterPro" id="IPR010561">
    <property type="entry name" value="LIN-9/ALY1"/>
</dbReference>
<evidence type="ECO:0000313" key="4">
    <source>
        <dbReference type="WBParaSite" id="nRc.2.0.1.t02304-RA"/>
    </source>
</evidence>
<evidence type="ECO:0000259" key="2">
    <source>
        <dbReference type="Pfam" id="PF19438"/>
    </source>
</evidence>
<keyword evidence="1" id="KW-0175">Coiled coil</keyword>
<dbReference type="GO" id="GO:0003677">
    <property type="term" value="F:DNA binding"/>
    <property type="evidence" value="ECO:0007669"/>
    <property type="project" value="TreeGrafter"/>
</dbReference>
<protein>
    <submittedName>
        <fullName evidence="4">LIN-9 C-terminal domain-containing protein</fullName>
    </submittedName>
</protein>
<reference evidence="4" key="1">
    <citation type="submission" date="2022-11" db="UniProtKB">
        <authorList>
            <consortium name="WormBaseParasite"/>
        </authorList>
    </citation>
    <scope>IDENTIFICATION</scope>
</reference>
<evidence type="ECO:0000313" key="3">
    <source>
        <dbReference type="Proteomes" id="UP000887565"/>
    </source>
</evidence>
<proteinExistence type="predicted"/>
<feature type="coiled-coil region" evidence="1">
    <location>
        <begin position="102"/>
        <end position="129"/>
    </location>
</feature>
<name>A0A915HKV9_ROMCU</name>
<dbReference type="GO" id="GO:0005654">
    <property type="term" value="C:nucleoplasm"/>
    <property type="evidence" value="ECO:0007669"/>
    <property type="project" value="TreeGrafter"/>
</dbReference>
<dbReference type="WBParaSite" id="nRc.2.0.1.t02304-RA">
    <property type="protein sequence ID" value="nRc.2.0.1.t02304-RA"/>
    <property type="gene ID" value="nRc.2.0.1.g02304"/>
</dbReference>
<keyword evidence="3" id="KW-1185">Reference proteome</keyword>
<organism evidence="3 4">
    <name type="scientific">Romanomermis culicivorax</name>
    <name type="common">Nematode worm</name>
    <dbReference type="NCBI Taxonomy" id="13658"/>
    <lineage>
        <taxon>Eukaryota</taxon>
        <taxon>Metazoa</taxon>
        <taxon>Ecdysozoa</taxon>
        <taxon>Nematoda</taxon>
        <taxon>Enoplea</taxon>
        <taxon>Dorylaimia</taxon>
        <taxon>Mermithida</taxon>
        <taxon>Mermithoidea</taxon>
        <taxon>Mermithidae</taxon>
        <taxon>Romanomermis</taxon>
    </lineage>
</organism>
<accession>A0A915HKV9</accession>
<dbReference type="GO" id="GO:0006351">
    <property type="term" value="P:DNA-templated transcription"/>
    <property type="evidence" value="ECO:0007669"/>
    <property type="project" value="InterPro"/>
</dbReference>